<comment type="catalytic activity">
    <reaction evidence="9">
        <text>dopamine + acetyl-CoA = N-acetyldopamine + CoA + H(+)</text>
        <dbReference type="Rhea" id="RHEA:51388"/>
        <dbReference type="ChEBI" id="CHEBI:15378"/>
        <dbReference type="ChEBI" id="CHEBI:57287"/>
        <dbReference type="ChEBI" id="CHEBI:57288"/>
        <dbReference type="ChEBI" id="CHEBI:59905"/>
        <dbReference type="ChEBI" id="CHEBI:125678"/>
    </reaction>
    <physiologicalReaction direction="left-to-right" evidence="9">
        <dbReference type="Rhea" id="RHEA:51389"/>
    </physiologicalReaction>
</comment>
<sequence>MSEFDVVVLSLESDEEEVVKVFTESFLTREPTGLGLSATPSDLLDFFLPVVNVCLKSGMSLGAKDKVSGKLVGLMLNKVLTPADKSTFDGHVTVVENNKKVASFQSIFTEVENVVDIFEKFNVQKVLELALLSVHENQSGKGIGKILIERSEELGVNNGCELVNVQATNPITHAICSKRGYSTYLTYDFAKNKDIDLNKTQGSKGWFMMAKKL</sequence>
<proteinExistence type="inferred from homology"/>
<comment type="catalytic activity">
    <reaction evidence="6">
        <text>dopamine + (9Z)-octadecenoyl-CoA = N-(9Z-octadecanoyl)-dopamine + CoA + H(+)</text>
        <dbReference type="Rhea" id="RHEA:51380"/>
        <dbReference type="ChEBI" id="CHEBI:15378"/>
        <dbReference type="ChEBI" id="CHEBI:31883"/>
        <dbReference type="ChEBI" id="CHEBI:57287"/>
        <dbReference type="ChEBI" id="CHEBI:57387"/>
        <dbReference type="ChEBI" id="CHEBI:59905"/>
    </reaction>
    <physiologicalReaction direction="left-to-right" evidence="6">
        <dbReference type="Rhea" id="RHEA:51381"/>
    </physiologicalReaction>
</comment>
<dbReference type="InterPro" id="IPR016181">
    <property type="entry name" value="Acyl_CoA_acyltransferase"/>
</dbReference>
<evidence type="ECO:0000256" key="12">
    <source>
        <dbReference type="ARBA" id="ARBA00052335"/>
    </source>
</evidence>
<evidence type="ECO:0000259" key="14">
    <source>
        <dbReference type="Pfam" id="PF00583"/>
    </source>
</evidence>
<keyword evidence="1" id="KW-0808">Transferase</keyword>
<gene>
    <name evidence="15" type="ORF">MNOR_LOCUS11562</name>
</gene>
<name>A0AAV2QDU5_MEGNR</name>
<comment type="caution">
    <text evidence="15">The sequence shown here is derived from an EMBL/GenBank/DDBJ whole genome shotgun (WGS) entry which is preliminary data.</text>
</comment>
<reference evidence="15 16" key="1">
    <citation type="submission" date="2024-05" db="EMBL/GenBank/DDBJ databases">
        <authorList>
            <person name="Wallberg A."/>
        </authorList>
    </citation>
    <scope>NUCLEOTIDE SEQUENCE [LARGE SCALE GENOMIC DNA]</scope>
</reference>
<evidence type="ECO:0000256" key="10">
    <source>
        <dbReference type="ARBA" id="ARBA00051823"/>
    </source>
</evidence>
<comment type="catalytic activity">
    <reaction evidence="7">
        <text>serotonin + octadecanoyl-CoA = N-octadecanoyl-serotonin + CoA + H(+)</text>
        <dbReference type="Rhea" id="RHEA:51400"/>
        <dbReference type="ChEBI" id="CHEBI:15378"/>
        <dbReference type="ChEBI" id="CHEBI:57287"/>
        <dbReference type="ChEBI" id="CHEBI:57394"/>
        <dbReference type="ChEBI" id="CHEBI:134065"/>
        <dbReference type="ChEBI" id="CHEBI:350546"/>
    </reaction>
    <physiologicalReaction direction="left-to-right" evidence="7">
        <dbReference type="Rhea" id="RHEA:51401"/>
    </physiologicalReaction>
</comment>
<keyword evidence="2" id="KW-0012">Acyltransferase</keyword>
<evidence type="ECO:0000256" key="11">
    <source>
        <dbReference type="ARBA" id="ARBA00052178"/>
    </source>
</evidence>
<dbReference type="CDD" id="cd04301">
    <property type="entry name" value="NAT_SF"/>
    <property type="match status" value="1"/>
</dbReference>
<evidence type="ECO:0000256" key="5">
    <source>
        <dbReference type="ARBA" id="ARBA00039114"/>
    </source>
</evidence>
<comment type="catalytic activity">
    <reaction evidence="13">
        <text>serotonin + acetyl-CoA = N-acetylserotonin + CoA + H(+)</text>
        <dbReference type="Rhea" id="RHEA:25217"/>
        <dbReference type="ChEBI" id="CHEBI:15378"/>
        <dbReference type="ChEBI" id="CHEBI:17697"/>
        <dbReference type="ChEBI" id="CHEBI:57287"/>
        <dbReference type="ChEBI" id="CHEBI:57288"/>
        <dbReference type="ChEBI" id="CHEBI:350546"/>
        <dbReference type="EC" id="2.3.1.87"/>
    </reaction>
    <physiologicalReaction direction="left-to-right" evidence="13">
        <dbReference type="Rhea" id="RHEA:25218"/>
    </physiologicalReaction>
</comment>
<comment type="catalytic activity">
    <reaction evidence="10">
        <text>serotonin + (9Z)-octadecenoyl-CoA = N-(9Z-octadecenoyl)-serotonin + CoA + H(+)</text>
        <dbReference type="Rhea" id="RHEA:51392"/>
        <dbReference type="ChEBI" id="CHEBI:15378"/>
        <dbReference type="ChEBI" id="CHEBI:57287"/>
        <dbReference type="ChEBI" id="CHEBI:57387"/>
        <dbReference type="ChEBI" id="CHEBI:134064"/>
        <dbReference type="ChEBI" id="CHEBI:350546"/>
    </reaction>
    <physiologicalReaction direction="left-to-right" evidence="10">
        <dbReference type="Rhea" id="RHEA:51393"/>
    </physiologicalReaction>
</comment>
<dbReference type="Proteomes" id="UP001497623">
    <property type="component" value="Unassembled WGS sequence"/>
</dbReference>
<comment type="pathway">
    <text evidence="3">Aromatic compound metabolism; melatonin biosynthesis; melatonin from serotonin: step 1/2.</text>
</comment>
<feature type="domain" description="N-acetyltransferase" evidence="14">
    <location>
        <begin position="90"/>
        <end position="181"/>
    </location>
</feature>
<dbReference type="EC" id="2.3.1.87" evidence="5"/>
<dbReference type="GO" id="GO:0004059">
    <property type="term" value="F:aralkylamine N-acetyltransferase activity"/>
    <property type="evidence" value="ECO:0007669"/>
    <property type="project" value="UniProtKB-EC"/>
</dbReference>
<evidence type="ECO:0000313" key="15">
    <source>
        <dbReference type="EMBL" id="CAL4081473.1"/>
    </source>
</evidence>
<evidence type="ECO:0000256" key="7">
    <source>
        <dbReference type="ARBA" id="ARBA00050849"/>
    </source>
</evidence>
<evidence type="ECO:0000256" key="8">
    <source>
        <dbReference type="ARBA" id="ARBA00051284"/>
    </source>
</evidence>
<dbReference type="FunFam" id="3.40.630.30:FF:000046">
    <property type="entry name" value="Dopamine N-acetyltransferase"/>
    <property type="match status" value="1"/>
</dbReference>
<evidence type="ECO:0000256" key="9">
    <source>
        <dbReference type="ARBA" id="ARBA00051711"/>
    </source>
</evidence>
<comment type="similarity">
    <text evidence="4">Belongs to the acetyltransferase family. AANAT subfamily.</text>
</comment>
<evidence type="ECO:0000256" key="6">
    <source>
        <dbReference type="ARBA" id="ARBA00050189"/>
    </source>
</evidence>
<evidence type="ECO:0000313" key="16">
    <source>
        <dbReference type="Proteomes" id="UP001497623"/>
    </source>
</evidence>
<dbReference type="SUPFAM" id="SSF55729">
    <property type="entry name" value="Acyl-CoA N-acyltransferases (Nat)"/>
    <property type="match status" value="1"/>
</dbReference>
<dbReference type="AlphaFoldDB" id="A0AAV2QDU5"/>
<dbReference type="PANTHER" id="PTHR20905">
    <property type="entry name" value="N-ACETYLTRANSFERASE-RELATED"/>
    <property type="match status" value="1"/>
</dbReference>
<comment type="catalytic activity">
    <reaction evidence="12">
        <text>dopamine + hexadecanoyl-CoA = N-hexadecanoyl-dopamine + CoA + H(+)</text>
        <dbReference type="Rhea" id="RHEA:51376"/>
        <dbReference type="ChEBI" id="CHEBI:15378"/>
        <dbReference type="ChEBI" id="CHEBI:57287"/>
        <dbReference type="ChEBI" id="CHEBI:57379"/>
        <dbReference type="ChEBI" id="CHEBI:59905"/>
        <dbReference type="ChEBI" id="CHEBI:134058"/>
    </reaction>
    <physiologicalReaction direction="left-to-right" evidence="12">
        <dbReference type="Rhea" id="RHEA:51377"/>
    </physiologicalReaction>
</comment>
<protein>
    <recommendedName>
        <fullName evidence="5">aralkylamine N-acetyltransferase</fullName>
        <ecNumber evidence="5">2.3.1.87</ecNumber>
    </recommendedName>
</protein>
<evidence type="ECO:0000256" key="3">
    <source>
        <dbReference type="ARBA" id="ARBA00037926"/>
    </source>
</evidence>
<dbReference type="PANTHER" id="PTHR20905:SF1">
    <property type="entry name" value="AT07410P-RELATED"/>
    <property type="match status" value="1"/>
</dbReference>
<comment type="catalytic activity">
    <reaction evidence="8">
        <text>serotonin + (5Z,8Z,11Z,14Z)-eicosatetraenoyl-CoA = N-[(5Z,8Z,11Z,14Z)-eicosatetraenoyl]-serotonin + CoA + H(+)</text>
        <dbReference type="Rhea" id="RHEA:51396"/>
        <dbReference type="ChEBI" id="CHEBI:15378"/>
        <dbReference type="ChEBI" id="CHEBI:57287"/>
        <dbReference type="ChEBI" id="CHEBI:57368"/>
        <dbReference type="ChEBI" id="CHEBI:132255"/>
        <dbReference type="ChEBI" id="CHEBI:350546"/>
    </reaction>
    <physiologicalReaction direction="left-to-right" evidence="8">
        <dbReference type="Rhea" id="RHEA:51397"/>
    </physiologicalReaction>
</comment>
<comment type="catalytic activity">
    <reaction evidence="11">
        <text>serotonin + hexadecanoyl-CoA = N-hexadecanoyl-serotonin + CoA + H(+)</text>
        <dbReference type="Rhea" id="RHEA:51384"/>
        <dbReference type="ChEBI" id="CHEBI:15378"/>
        <dbReference type="ChEBI" id="CHEBI:57287"/>
        <dbReference type="ChEBI" id="CHEBI:57379"/>
        <dbReference type="ChEBI" id="CHEBI:134059"/>
        <dbReference type="ChEBI" id="CHEBI:350546"/>
    </reaction>
    <physiologicalReaction direction="left-to-right" evidence="11">
        <dbReference type="Rhea" id="RHEA:51385"/>
    </physiologicalReaction>
</comment>
<evidence type="ECO:0000256" key="1">
    <source>
        <dbReference type="ARBA" id="ARBA00022679"/>
    </source>
</evidence>
<dbReference type="InterPro" id="IPR000182">
    <property type="entry name" value="GNAT_dom"/>
</dbReference>
<dbReference type="Gene3D" id="3.40.630.30">
    <property type="match status" value="1"/>
</dbReference>
<evidence type="ECO:0000256" key="2">
    <source>
        <dbReference type="ARBA" id="ARBA00023315"/>
    </source>
</evidence>
<accession>A0AAV2QDU5</accession>
<evidence type="ECO:0000256" key="13">
    <source>
        <dbReference type="ARBA" id="ARBA00052491"/>
    </source>
</evidence>
<organism evidence="15 16">
    <name type="scientific">Meganyctiphanes norvegica</name>
    <name type="common">Northern krill</name>
    <name type="synonym">Thysanopoda norvegica</name>
    <dbReference type="NCBI Taxonomy" id="48144"/>
    <lineage>
        <taxon>Eukaryota</taxon>
        <taxon>Metazoa</taxon>
        <taxon>Ecdysozoa</taxon>
        <taxon>Arthropoda</taxon>
        <taxon>Crustacea</taxon>
        <taxon>Multicrustacea</taxon>
        <taxon>Malacostraca</taxon>
        <taxon>Eumalacostraca</taxon>
        <taxon>Eucarida</taxon>
        <taxon>Euphausiacea</taxon>
        <taxon>Euphausiidae</taxon>
        <taxon>Meganyctiphanes</taxon>
    </lineage>
</organism>
<dbReference type="Pfam" id="PF00583">
    <property type="entry name" value="Acetyltransf_1"/>
    <property type="match status" value="1"/>
</dbReference>
<dbReference type="EMBL" id="CAXKWB010006117">
    <property type="protein sequence ID" value="CAL4081473.1"/>
    <property type="molecule type" value="Genomic_DNA"/>
</dbReference>
<evidence type="ECO:0000256" key="4">
    <source>
        <dbReference type="ARBA" id="ARBA00038182"/>
    </source>
</evidence>
<keyword evidence="16" id="KW-1185">Reference proteome</keyword>